<sequence>MELYLPDSFEDVKFELNDKLEKMMEFVVPVQDAEKEVAFIAKNIRNAGKLLLIHGIPGVGKSTFIQSLKWRSHMPIRDVVNIDATKFSAPKLVQINEKIKEVIKNNNIIVNSNGVFTIVLDYLESIQDETAENKKAFFRDLNGILRKNPIFIIWAVTEKQDVDDIKKYSQAVSGTLFYRGKEVLDFKGPNKDEFPSILKNTISVINAGYIYSDFQLTDSDFIEVLNTLKGKESLFTLRDYIIEIRELWFKKTDRVDKILKSIPKPTEVWFIFSMPEAEQLVAQFVRKSQNIEECWDAYHAKLDEYIHGNQKAEFWDSNRLQLALSGAFKTKIMYLQTSALVSCLASYGNTYGVNEKIDWDTLTFPKNWKQKSTAKSFLERTPILKQLNGEKITLGAIRGNSNNAIEKAREAYEEINKVASGYNLEHDGSDKPFNKTIAAALQELRPDLTITPEKQHPWLNNIYPDITVELEDRLICLEFHYTKKKVPSAIADYVLKKMDIYMRQVENKYPALFK</sequence>
<dbReference type="EMBL" id="CVRR01000050">
    <property type="protein sequence ID" value="CRL41804.1"/>
    <property type="molecule type" value="Genomic_DNA"/>
</dbReference>
<dbReference type="OrthoDB" id="9763659at2"/>
<protein>
    <recommendedName>
        <fullName evidence="1">AAA+ ATPase domain-containing protein</fullName>
    </recommendedName>
</protein>
<dbReference type="SMART" id="SM00382">
    <property type="entry name" value="AAA"/>
    <property type="match status" value="1"/>
</dbReference>
<dbReference type="InterPro" id="IPR027417">
    <property type="entry name" value="P-loop_NTPase"/>
</dbReference>
<name>A0A0M6WX54_9FIRM</name>
<dbReference type="Gene3D" id="3.40.50.300">
    <property type="entry name" value="P-loop containing nucleotide triphosphate hydrolases"/>
    <property type="match status" value="1"/>
</dbReference>
<gene>
    <name evidence="2" type="ORF">M72_31541</name>
</gene>
<proteinExistence type="predicted"/>
<evidence type="ECO:0000313" key="3">
    <source>
        <dbReference type="Proteomes" id="UP000049979"/>
    </source>
</evidence>
<accession>A0A0M6WX54</accession>
<dbReference type="AlphaFoldDB" id="A0A0M6WX54"/>
<evidence type="ECO:0000313" key="2">
    <source>
        <dbReference type="EMBL" id="CRL41804.1"/>
    </source>
</evidence>
<feature type="domain" description="AAA+ ATPase" evidence="1">
    <location>
        <begin position="47"/>
        <end position="190"/>
    </location>
</feature>
<dbReference type="SUPFAM" id="SSF52540">
    <property type="entry name" value="P-loop containing nucleoside triphosphate hydrolases"/>
    <property type="match status" value="1"/>
</dbReference>
<organism evidence="2 3">
    <name type="scientific">Roseburia faecis</name>
    <dbReference type="NCBI Taxonomy" id="301302"/>
    <lineage>
        <taxon>Bacteria</taxon>
        <taxon>Bacillati</taxon>
        <taxon>Bacillota</taxon>
        <taxon>Clostridia</taxon>
        <taxon>Lachnospirales</taxon>
        <taxon>Lachnospiraceae</taxon>
        <taxon>Roseburia</taxon>
    </lineage>
</organism>
<dbReference type="InterPro" id="IPR003593">
    <property type="entry name" value="AAA+_ATPase"/>
</dbReference>
<keyword evidence="3" id="KW-1185">Reference proteome</keyword>
<reference evidence="3" key="1">
    <citation type="submission" date="2015-05" db="EMBL/GenBank/DDBJ databases">
        <authorList>
            <consortium name="Pathogen Informatics"/>
        </authorList>
    </citation>
    <scope>NUCLEOTIDE SEQUENCE [LARGE SCALE GENOMIC DNA]</scope>
    <source>
        <strain evidence="3">M72</strain>
    </source>
</reference>
<dbReference type="Proteomes" id="UP000049979">
    <property type="component" value="Unassembled WGS sequence"/>
</dbReference>
<evidence type="ECO:0000259" key="1">
    <source>
        <dbReference type="SMART" id="SM00382"/>
    </source>
</evidence>
<dbReference type="RefSeq" id="WP_055068558.1">
    <property type="nucleotide sequence ID" value="NZ_CP173697.1"/>
</dbReference>